<feature type="binding site" description="in other chain" evidence="14">
    <location>
        <position position="224"/>
    </location>
    <ligand>
        <name>substrate</name>
        <note>ligand shared between dimeric partners</note>
    </ligand>
</feature>
<feature type="binding site" description="in other chain" evidence="14">
    <location>
        <begin position="187"/>
        <end position="189"/>
    </location>
    <ligand>
        <name>ADP</name>
        <dbReference type="ChEBI" id="CHEBI:456216"/>
        <note>allosteric activator; ligand shared between dimeric partners</note>
    </ligand>
</feature>
<organism evidence="16">
    <name type="scientific">candidate division WOR-3 bacterium</name>
    <dbReference type="NCBI Taxonomy" id="2052148"/>
    <lineage>
        <taxon>Bacteria</taxon>
        <taxon>Bacteria division WOR-3</taxon>
    </lineage>
</organism>
<keyword evidence="4 14" id="KW-0963">Cytoplasm</keyword>
<dbReference type="AlphaFoldDB" id="A0A7V0Z550"/>
<evidence type="ECO:0000259" key="15">
    <source>
        <dbReference type="Pfam" id="PF00365"/>
    </source>
</evidence>
<sequence>MTRRIGVLTSGGDAPGMNAAIRAIVRTALYKNYEIFGIKHGYRGLLNDDMIKLDYYSVANIIQRGGTIIGTARCDEFETDKGMRKAKRIMEKNRIDSIIVIGGDGTMRGAKEFSEKFEAKIVGLPGTIDNDLYGTDFTIGFDTAVNSALEAVDRIRDTASSLERVFFIEVMGRYAGFISLAVGLAGGAEDVIIPETPTDIKEIARTIKDNIKKGKRSNIIIVAEGDEAGNALTVARKVKRLTGEDFRVAVLGYIQRGGTPSANDRILASRLGYAAVEAIEGERYGVMVGEINHEIVYTPFEQTYTIKKPIEDYLYKMIKILSG</sequence>
<evidence type="ECO:0000256" key="11">
    <source>
        <dbReference type="ARBA" id="ARBA00022842"/>
    </source>
</evidence>
<gene>
    <name evidence="14 16" type="primary">pfkA</name>
    <name evidence="16" type="ORF">ENP86_04495</name>
</gene>
<comment type="subunit">
    <text evidence="14">Homotetramer.</text>
</comment>
<dbReference type="Gene3D" id="3.40.50.450">
    <property type="match status" value="1"/>
</dbReference>
<dbReference type="GO" id="GO:0005945">
    <property type="term" value="C:6-phosphofructokinase complex"/>
    <property type="evidence" value="ECO:0007669"/>
    <property type="project" value="TreeGrafter"/>
</dbReference>
<comment type="caution">
    <text evidence="14">Lacks conserved residue(s) required for the propagation of feature annotation.</text>
</comment>
<keyword evidence="6 14" id="KW-0808">Transferase</keyword>
<evidence type="ECO:0000256" key="3">
    <source>
        <dbReference type="ARBA" id="ARBA00004679"/>
    </source>
</evidence>
<feature type="binding site" evidence="14">
    <location>
        <begin position="103"/>
        <end position="106"/>
    </location>
    <ligand>
        <name>ATP</name>
        <dbReference type="ChEBI" id="CHEBI:30616"/>
    </ligand>
</feature>
<dbReference type="SUPFAM" id="SSF53784">
    <property type="entry name" value="Phosphofructokinase"/>
    <property type="match status" value="1"/>
</dbReference>
<dbReference type="Pfam" id="PF00365">
    <property type="entry name" value="PFK"/>
    <property type="match status" value="1"/>
</dbReference>
<comment type="cofactor">
    <cofactor evidence="1 14">
        <name>Mg(2+)</name>
        <dbReference type="ChEBI" id="CHEBI:18420"/>
    </cofactor>
</comment>
<evidence type="ECO:0000256" key="7">
    <source>
        <dbReference type="ARBA" id="ARBA00022723"/>
    </source>
</evidence>
<feature type="binding site" description="in other chain" evidence="14">
    <location>
        <begin position="253"/>
        <end position="256"/>
    </location>
    <ligand>
        <name>substrate</name>
        <note>ligand shared between dimeric partners</note>
    </ligand>
</feature>
<dbReference type="EMBL" id="DSKY01000012">
    <property type="protein sequence ID" value="HDY58795.1"/>
    <property type="molecule type" value="Genomic_DNA"/>
</dbReference>
<protein>
    <recommendedName>
        <fullName evidence="14">ATP-dependent 6-phosphofructokinase</fullName>
        <shortName evidence="14">ATP-PFK</shortName>
        <shortName evidence="14">Phosphofructokinase</shortName>
        <ecNumber evidence="14">2.7.1.11</ecNumber>
    </recommendedName>
    <alternativeName>
        <fullName evidence="14">Phosphohexokinase</fullName>
    </alternativeName>
</protein>
<dbReference type="Gene3D" id="3.40.50.460">
    <property type="entry name" value="Phosphofructokinase domain"/>
    <property type="match status" value="1"/>
</dbReference>
<evidence type="ECO:0000256" key="9">
    <source>
        <dbReference type="ARBA" id="ARBA00022777"/>
    </source>
</evidence>
<dbReference type="GO" id="GO:0061621">
    <property type="term" value="P:canonical glycolysis"/>
    <property type="evidence" value="ECO:0007669"/>
    <property type="project" value="TreeGrafter"/>
</dbReference>
<feature type="binding site" description="in other chain" evidence="14">
    <location>
        <position position="213"/>
    </location>
    <ligand>
        <name>ADP</name>
        <dbReference type="ChEBI" id="CHEBI:456216"/>
        <note>allosteric activator; ligand shared between dimeric partners</note>
    </ligand>
</feature>
<evidence type="ECO:0000256" key="5">
    <source>
        <dbReference type="ARBA" id="ARBA00022533"/>
    </source>
</evidence>
<keyword evidence="5 14" id="KW-0021">Allosteric enzyme</keyword>
<dbReference type="FunFam" id="3.40.50.450:FF:000001">
    <property type="entry name" value="ATP-dependent 6-phosphofructokinase"/>
    <property type="match status" value="1"/>
</dbReference>
<evidence type="ECO:0000256" key="14">
    <source>
        <dbReference type="HAMAP-Rule" id="MF_00339"/>
    </source>
</evidence>
<keyword evidence="12 14" id="KW-0324">Glycolysis</keyword>
<dbReference type="NCBIfam" id="NF002872">
    <property type="entry name" value="PRK03202.1"/>
    <property type="match status" value="1"/>
</dbReference>
<evidence type="ECO:0000256" key="4">
    <source>
        <dbReference type="ARBA" id="ARBA00022490"/>
    </source>
</evidence>
<feature type="binding site" evidence="14">
    <location>
        <position position="247"/>
    </location>
    <ligand>
        <name>substrate</name>
        <note>ligand shared between dimeric partners</note>
    </ligand>
</feature>
<feature type="domain" description="Phosphofructokinase" evidence="15">
    <location>
        <begin position="4"/>
        <end position="279"/>
    </location>
</feature>
<evidence type="ECO:0000256" key="6">
    <source>
        <dbReference type="ARBA" id="ARBA00022679"/>
    </source>
</evidence>
<dbReference type="HAMAP" id="MF_00339">
    <property type="entry name" value="Phosphofructokinase_I_B1"/>
    <property type="match status" value="1"/>
</dbReference>
<dbReference type="NCBIfam" id="TIGR02482">
    <property type="entry name" value="PFKA_ATP"/>
    <property type="match status" value="1"/>
</dbReference>
<dbReference type="PANTHER" id="PTHR13697">
    <property type="entry name" value="PHOSPHOFRUCTOKINASE"/>
    <property type="match status" value="1"/>
</dbReference>
<reference evidence="16" key="1">
    <citation type="journal article" date="2020" name="mSystems">
        <title>Genome- and Community-Level Interaction Insights into Carbon Utilization and Element Cycling Functions of Hydrothermarchaeota in Hydrothermal Sediment.</title>
        <authorList>
            <person name="Zhou Z."/>
            <person name="Liu Y."/>
            <person name="Xu W."/>
            <person name="Pan J."/>
            <person name="Luo Z.H."/>
            <person name="Li M."/>
        </authorList>
    </citation>
    <scope>NUCLEOTIDE SEQUENCE [LARGE SCALE GENOMIC DNA]</scope>
    <source>
        <strain evidence="16">SpSt-258</strain>
    </source>
</reference>
<feature type="binding site" evidence="14">
    <location>
        <position position="104"/>
    </location>
    <ligand>
        <name>Mg(2+)</name>
        <dbReference type="ChEBI" id="CHEBI:18420"/>
        <note>catalytic</note>
    </ligand>
</feature>
<comment type="similarity">
    <text evidence="14">Belongs to the phosphofructokinase type A (PFKA) family. ATP-dependent PFK group I subfamily. Prokaryotic clade 'B1' sub-subfamily.</text>
</comment>
<dbReference type="PRINTS" id="PR00476">
    <property type="entry name" value="PHFRCTKINASE"/>
</dbReference>
<comment type="function">
    <text evidence="14">Catalyzes the phosphorylation of D-fructose 6-phosphate to fructose 1,6-bisphosphate by ATP, the first committing step of glycolysis.</text>
</comment>
<dbReference type="GO" id="GO:0046872">
    <property type="term" value="F:metal ion binding"/>
    <property type="evidence" value="ECO:0007669"/>
    <property type="project" value="UniProtKB-KW"/>
</dbReference>
<dbReference type="GO" id="GO:0005524">
    <property type="term" value="F:ATP binding"/>
    <property type="evidence" value="ECO:0007669"/>
    <property type="project" value="UniProtKB-UniRule"/>
</dbReference>
<evidence type="ECO:0000256" key="10">
    <source>
        <dbReference type="ARBA" id="ARBA00022840"/>
    </source>
</evidence>
<dbReference type="EC" id="2.7.1.11" evidence="14"/>
<keyword evidence="7 14" id="KW-0479">Metal-binding</keyword>
<dbReference type="UniPathway" id="UPA00109">
    <property type="reaction ID" value="UER00182"/>
</dbReference>
<dbReference type="InterPro" id="IPR000023">
    <property type="entry name" value="Phosphofructokinase_dom"/>
</dbReference>
<keyword evidence="9 14" id="KW-0418">Kinase</keyword>
<comment type="activity regulation">
    <text evidence="14">Allosterically activated by ADP and other diphosphonucleosides, and allosterically inhibited by phosphoenolpyruvate.</text>
</comment>
<feature type="binding site" description="in other chain" evidence="14">
    <location>
        <begin position="171"/>
        <end position="173"/>
    </location>
    <ligand>
        <name>substrate</name>
        <note>ligand shared between dimeric partners</note>
    </ligand>
</feature>
<dbReference type="GO" id="GO:0048029">
    <property type="term" value="F:monosaccharide binding"/>
    <property type="evidence" value="ECO:0007669"/>
    <property type="project" value="TreeGrafter"/>
</dbReference>
<feature type="binding site" evidence="14">
    <location>
        <begin position="73"/>
        <end position="74"/>
    </location>
    <ligand>
        <name>ATP</name>
        <dbReference type="ChEBI" id="CHEBI:30616"/>
    </ligand>
</feature>
<proteinExistence type="inferred from homology"/>
<evidence type="ECO:0000256" key="2">
    <source>
        <dbReference type="ARBA" id="ARBA00004496"/>
    </source>
</evidence>
<keyword evidence="8 14" id="KW-0547">Nucleotide-binding</keyword>
<evidence type="ECO:0000256" key="1">
    <source>
        <dbReference type="ARBA" id="ARBA00001946"/>
    </source>
</evidence>
<feature type="binding site" description="in other chain" evidence="14">
    <location>
        <begin position="215"/>
        <end position="217"/>
    </location>
    <ligand>
        <name>ADP</name>
        <dbReference type="ChEBI" id="CHEBI:456216"/>
        <note>allosteric activator; ligand shared between dimeric partners</note>
    </ligand>
</feature>
<keyword evidence="11 14" id="KW-0460">Magnesium</keyword>
<keyword evidence="10 14" id="KW-0067">ATP-binding</keyword>
<evidence type="ECO:0000256" key="13">
    <source>
        <dbReference type="ARBA" id="ARBA00048070"/>
    </source>
</evidence>
<dbReference type="GO" id="GO:0016208">
    <property type="term" value="F:AMP binding"/>
    <property type="evidence" value="ECO:0007669"/>
    <property type="project" value="TreeGrafter"/>
</dbReference>
<feature type="binding site" description="in other chain" evidence="14">
    <location>
        <begin position="127"/>
        <end position="129"/>
    </location>
    <ligand>
        <name>substrate</name>
        <note>ligand shared between dimeric partners</note>
    </ligand>
</feature>
<dbReference type="InterPro" id="IPR022953">
    <property type="entry name" value="ATP_PFK"/>
</dbReference>
<evidence type="ECO:0000313" key="16">
    <source>
        <dbReference type="EMBL" id="HDY58795.1"/>
    </source>
</evidence>
<comment type="pathway">
    <text evidence="3 14">Carbohydrate degradation; glycolysis; D-glyceraldehyde 3-phosphate and glycerone phosphate from D-glucose: step 3/4.</text>
</comment>
<feature type="binding site" evidence="14">
    <location>
        <position position="164"/>
    </location>
    <ligand>
        <name>substrate</name>
        <note>ligand shared between dimeric partners</note>
    </ligand>
</feature>
<feature type="binding site" evidence="14">
    <location>
        <position position="12"/>
    </location>
    <ligand>
        <name>ATP</name>
        <dbReference type="ChEBI" id="CHEBI:30616"/>
    </ligand>
</feature>
<feature type="binding site" evidence="14">
    <location>
        <begin position="22"/>
        <end position="26"/>
    </location>
    <ligand>
        <name>ADP</name>
        <dbReference type="ChEBI" id="CHEBI:456216"/>
        <note>allosteric activator; ligand shared between dimeric partners</note>
    </ligand>
</feature>
<dbReference type="InterPro" id="IPR012828">
    <property type="entry name" value="PFKA_ATP_prok"/>
</dbReference>
<dbReference type="GO" id="GO:0006002">
    <property type="term" value="P:fructose 6-phosphate metabolic process"/>
    <property type="evidence" value="ECO:0007669"/>
    <property type="project" value="UniProtKB-UniRule"/>
</dbReference>
<feature type="binding site" description="in other chain" evidence="14">
    <location>
        <position position="156"/>
    </location>
    <ligand>
        <name>ADP</name>
        <dbReference type="ChEBI" id="CHEBI:456216"/>
        <note>allosteric activator; ligand shared between dimeric partners</note>
    </ligand>
</feature>
<dbReference type="GO" id="GO:0070095">
    <property type="term" value="F:fructose-6-phosphate binding"/>
    <property type="evidence" value="ECO:0007669"/>
    <property type="project" value="TreeGrafter"/>
</dbReference>
<comment type="subcellular location">
    <subcellularLocation>
        <location evidence="2 14">Cytoplasm</location>
    </subcellularLocation>
</comment>
<comment type="catalytic activity">
    <reaction evidence="13 14">
        <text>beta-D-fructose 6-phosphate + ATP = beta-D-fructose 1,6-bisphosphate + ADP + H(+)</text>
        <dbReference type="Rhea" id="RHEA:16109"/>
        <dbReference type="ChEBI" id="CHEBI:15378"/>
        <dbReference type="ChEBI" id="CHEBI:30616"/>
        <dbReference type="ChEBI" id="CHEBI:32966"/>
        <dbReference type="ChEBI" id="CHEBI:57634"/>
        <dbReference type="ChEBI" id="CHEBI:456216"/>
        <dbReference type="EC" id="2.7.1.11"/>
    </reaction>
</comment>
<name>A0A7V0Z550_UNCW3</name>
<dbReference type="PANTHER" id="PTHR13697:SF4">
    <property type="entry name" value="ATP-DEPENDENT 6-PHOSPHOFRUCTOKINASE"/>
    <property type="match status" value="1"/>
</dbReference>
<dbReference type="InterPro" id="IPR035966">
    <property type="entry name" value="PKF_sf"/>
</dbReference>
<feature type="active site" description="Proton acceptor" evidence="14">
    <location>
        <position position="129"/>
    </location>
</feature>
<comment type="caution">
    <text evidence="16">The sequence shown here is derived from an EMBL/GenBank/DDBJ whole genome shotgun (WGS) entry which is preliminary data.</text>
</comment>
<dbReference type="GO" id="GO:0003872">
    <property type="term" value="F:6-phosphofructokinase activity"/>
    <property type="evidence" value="ECO:0007669"/>
    <property type="project" value="UniProtKB-UniRule"/>
</dbReference>
<evidence type="ECO:0000256" key="12">
    <source>
        <dbReference type="ARBA" id="ARBA00023152"/>
    </source>
</evidence>
<evidence type="ECO:0000256" key="8">
    <source>
        <dbReference type="ARBA" id="ARBA00022741"/>
    </source>
</evidence>
<dbReference type="GO" id="GO:0030388">
    <property type="term" value="P:fructose 1,6-bisphosphate metabolic process"/>
    <property type="evidence" value="ECO:0007669"/>
    <property type="project" value="TreeGrafter"/>
</dbReference>
<accession>A0A7V0Z550</accession>
<dbReference type="GO" id="GO:0042802">
    <property type="term" value="F:identical protein binding"/>
    <property type="evidence" value="ECO:0007669"/>
    <property type="project" value="TreeGrafter"/>
</dbReference>
<dbReference type="InterPro" id="IPR012003">
    <property type="entry name" value="ATP_PFK_prok-type"/>
</dbReference>
<dbReference type="FunFam" id="3.40.50.460:FF:000002">
    <property type="entry name" value="ATP-dependent 6-phosphofructokinase"/>
    <property type="match status" value="1"/>
</dbReference>
<dbReference type="PIRSF" id="PIRSF000532">
    <property type="entry name" value="ATP_PFK_prok"/>
    <property type="match status" value="1"/>
</dbReference>